<dbReference type="GeneID" id="63796823"/>
<comment type="similarity">
    <text evidence="1 2">Belongs to the iron/ascorbate-dependent oxidoreductase family.</text>
</comment>
<evidence type="ECO:0000256" key="1">
    <source>
        <dbReference type="ARBA" id="ARBA00008056"/>
    </source>
</evidence>
<feature type="region of interest" description="Disordered" evidence="3">
    <location>
        <begin position="1"/>
        <end position="22"/>
    </location>
</feature>
<evidence type="ECO:0000256" key="3">
    <source>
        <dbReference type="SAM" id="MobiDB-lite"/>
    </source>
</evidence>
<dbReference type="GO" id="GO:0016491">
    <property type="term" value="F:oxidoreductase activity"/>
    <property type="evidence" value="ECO:0007669"/>
    <property type="project" value="UniProtKB-KW"/>
</dbReference>
<keyword evidence="2" id="KW-0408">Iron</keyword>
<dbReference type="InterPro" id="IPR050231">
    <property type="entry name" value="Iron_ascorbate_oxido_reductase"/>
</dbReference>
<keyword evidence="2" id="KW-0560">Oxidoreductase</keyword>
<feature type="domain" description="Fe2OG dioxygenase" evidence="4">
    <location>
        <begin position="201"/>
        <end position="312"/>
    </location>
</feature>
<proteinExistence type="inferred from homology"/>
<evidence type="ECO:0000313" key="6">
    <source>
        <dbReference type="Proteomes" id="UP000249363"/>
    </source>
</evidence>
<dbReference type="EMBL" id="MIKG01000016">
    <property type="protein sequence ID" value="RAO71596.1"/>
    <property type="molecule type" value="Genomic_DNA"/>
</dbReference>
<dbReference type="STRING" id="1196081.A0A364L720"/>
<dbReference type="SUPFAM" id="SSF51197">
    <property type="entry name" value="Clavaminate synthase-like"/>
    <property type="match status" value="1"/>
</dbReference>
<dbReference type="InterPro" id="IPR027443">
    <property type="entry name" value="IPNS-like_sf"/>
</dbReference>
<dbReference type="InterPro" id="IPR005123">
    <property type="entry name" value="Oxoglu/Fe-dep_dioxygenase_dom"/>
</dbReference>
<dbReference type="Gene3D" id="2.60.120.330">
    <property type="entry name" value="B-lactam Antibiotic, Isopenicillin N Synthase, Chain"/>
    <property type="match status" value="1"/>
</dbReference>
<protein>
    <recommendedName>
        <fullName evidence="4">Fe2OG dioxygenase domain-containing protein</fullName>
    </recommendedName>
</protein>
<dbReference type="AlphaFoldDB" id="A0A364L720"/>
<dbReference type="InterPro" id="IPR044861">
    <property type="entry name" value="IPNS-like_FE2OG_OXY"/>
</dbReference>
<dbReference type="OrthoDB" id="288590at2759"/>
<sequence>MSPSASFPPESTVEQTSTLSEVRIPPEKKAHLRTISLYELQVGSASEQKLLLQTCIQDGFFYLDLTHPNTSSLLSYVDATFKLSKELFNYSPEIKSLFDVDKISGLKLNGYKPKGRNVVGNGKDGKNDGFESWVIPRNGVLHLSNEAFPHPPLVADHLSTLYGLFDGLGSASHTILSSLSDSLLMPAGQRFEDFQGLNRPSPDILRLLKYHPNSNTDVIPQTPHTDLGSLTFVFSTTPGLQVLPPGVMQKPGAYSESDWLYVEPKPGHAIVNIGDCITMMTNGLLRSALHRVGPVTGCAMPERYSMAYLMRPEDQTLLRPLDSPLIPRSASTEETAVTSGAWISKKFKALRGTKDAGNFDQILTGGRGILV</sequence>
<keyword evidence="6" id="KW-1185">Reference proteome</keyword>
<name>A0A364L720_TALAM</name>
<evidence type="ECO:0000259" key="4">
    <source>
        <dbReference type="PROSITE" id="PS51471"/>
    </source>
</evidence>
<dbReference type="Pfam" id="PF03171">
    <property type="entry name" value="2OG-FeII_Oxy"/>
    <property type="match status" value="1"/>
</dbReference>
<evidence type="ECO:0000256" key="2">
    <source>
        <dbReference type="RuleBase" id="RU003682"/>
    </source>
</evidence>
<organism evidence="5 6">
    <name type="scientific">Talaromyces amestolkiae</name>
    <dbReference type="NCBI Taxonomy" id="1196081"/>
    <lineage>
        <taxon>Eukaryota</taxon>
        <taxon>Fungi</taxon>
        <taxon>Dikarya</taxon>
        <taxon>Ascomycota</taxon>
        <taxon>Pezizomycotina</taxon>
        <taxon>Eurotiomycetes</taxon>
        <taxon>Eurotiomycetidae</taxon>
        <taxon>Eurotiales</taxon>
        <taxon>Trichocomaceae</taxon>
        <taxon>Talaromyces</taxon>
        <taxon>Talaromyces sect. Talaromyces</taxon>
    </lineage>
</organism>
<dbReference type="GO" id="GO:0046872">
    <property type="term" value="F:metal ion binding"/>
    <property type="evidence" value="ECO:0007669"/>
    <property type="project" value="UniProtKB-KW"/>
</dbReference>
<dbReference type="RefSeq" id="XP_040736111.1">
    <property type="nucleotide sequence ID" value="XM_040880322.1"/>
</dbReference>
<evidence type="ECO:0000313" key="5">
    <source>
        <dbReference type="EMBL" id="RAO71596.1"/>
    </source>
</evidence>
<reference evidence="5 6" key="1">
    <citation type="journal article" date="2017" name="Biotechnol. Biofuels">
        <title>Differential beta-glucosidase expression as a function of carbon source availability in Talaromyces amestolkiae: a genomic and proteomic approach.</title>
        <authorList>
            <person name="de Eugenio L.I."/>
            <person name="Mendez-Liter J.A."/>
            <person name="Nieto-Dominguez M."/>
            <person name="Alonso L."/>
            <person name="Gil-Munoz J."/>
            <person name="Barriuso J."/>
            <person name="Prieto A."/>
            <person name="Martinez M.J."/>
        </authorList>
    </citation>
    <scope>NUCLEOTIDE SEQUENCE [LARGE SCALE GENOMIC DNA]</scope>
    <source>
        <strain evidence="5 6">CIB</strain>
    </source>
</reference>
<dbReference type="PANTHER" id="PTHR47990">
    <property type="entry name" value="2-OXOGLUTARATE (2OG) AND FE(II)-DEPENDENT OXYGENASE SUPERFAMILY PROTEIN-RELATED"/>
    <property type="match status" value="1"/>
</dbReference>
<dbReference type="Proteomes" id="UP000249363">
    <property type="component" value="Unassembled WGS sequence"/>
</dbReference>
<dbReference type="PROSITE" id="PS51471">
    <property type="entry name" value="FE2OG_OXY"/>
    <property type="match status" value="1"/>
</dbReference>
<comment type="caution">
    <text evidence="5">The sequence shown here is derived from an EMBL/GenBank/DDBJ whole genome shotgun (WGS) entry which is preliminary data.</text>
</comment>
<keyword evidence="2" id="KW-0479">Metal-binding</keyword>
<gene>
    <name evidence="5" type="ORF">BHQ10_007608</name>
</gene>
<accession>A0A364L720</accession>